<evidence type="ECO:0000256" key="2">
    <source>
        <dbReference type="ARBA" id="ARBA00022525"/>
    </source>
</evidence>
<sequence length="107" mass="11713">MACLGFIMLAFVLAYQCVGVVNGDADENSLPGFVASKYDLFQKLRGRCEETYGTRIVGRVDLPRCRLYCARGAFWGIFGSSEVILTSNEPCSNSGGVCQRGLCVYYS</sequence>
<dbReference type="GO" id="GO:0005576">
    <property type="term" value="C:extracellular region"/>
    <property type="evidence" value="ECO:0007669"/>
    <property type="project" value="UniProtKB-SubCell"/>
</dbReference>
<evidence type="ECO:0000256" key="3">
    <source>
        <dbReference type="ARBA" id="ARBA00022729"/>
    </source>
</evidence>
<evidence type="ECO:0000256" key="4">
    <source>
        <dbReference type="ARBA" id="ARBA00023180"/>
    </source>
</evidence>
<comment type="similarity">
    <text evidence="5">Belongs to the salp15 family.</text>
</comment>
<evidence type="ECO:0000256" key="1">
    <source>
        <dbReference type="ARBA" id="ARBA00004613"/>
    </source>
</evidence>
<keyword evidence="4" id="KW-0325">Glycoprotein</keyword>
<comment type="subcellular location">
    <subcellularLocation>
        <location evidence="1">Secreted</location>
    </subcellularLocation>
</comment>
<dbReference type="Pfam" id="PF12115">
    <property type="entry name" value="Salp15"/>
    <property type="match status" value="1"/>
</dbReference>
<evidence type="ECO:0000256" key="5">
    <source>
        <dbReference type="ARBA" id="ARBA00034321"/>
    </source>
</evidence>
<accession>V5IDC7</accession>
<evidence type="ECO:0000256" key="6">
    <source>
        <dbReference type="SAM" id="SignalP"/>
    </source>
</evidence>
<organism evidence="7">
    <name type="scientific">Ixodes ricinus</name>
    <name type="common">Common tick</name>
    <name type="synonym">Acarus ricinus</name>
    <dbReference type="NCBI Taxonomy" id="34613"/>
    <lineage>
        <taxon>Eukaryota</taxon>
        <taxon>Metazoa</taxon>
        <taxon>Ecdysozoa</taxon>
        <taxon>Arthropoda</taxon>
        <taxon>Chelicerata</taxon>
        <taxon>Arachnida</taxon>
        <taxon>Acari</taxon>
        <taxon>Parasitiformes</taxon>
        <taxon>Ixodida</taxon>
        <taxon>Ixodoidea</taxon>
        <taxon>Ixodidae</taxon>
        <taxon>Ixodinae</taxon>
        <taxon>Ixodes</taxon>
    </lineage>
</organism>
<feature type="chain" id="PRO_5004736939" evidence="6">
    <location>
        <begin position="24"/>
        <end position="107"/>
    </location>
</feature>
<feature type="signal peptide" evidence="6">
    <location>
        <begin position="1"/>
        <end position="23"/>
    </location>
</feature>
<dbReference type="EMBL" id="GANP01012167">
    <property type="protein sequence ID" value="JAB72301.1"/>
    <property type="molecule type" value="mRNA"/>
</dbReference>
<protein>
    <submittedName>
        <fullName evidence="7">Putative secreted protein</fullName>
    </submittedName>
</protein>
<keyword evidence="2" id="KW-0964">Secreted</keyword>
<name>V5IDC7_IXORI</name>
<dbReference type="InterPro" id="IPR021971">
    <property type="entry name" value="Salp15"/>
</dbReference>
<evidence type="ECO:0000313" key="7">
    <source>
        <dbReference type="EMBL" id="JAB72301.1"/>
    </source>
</evidence>
<reference evidence="7" key="1">
    <citation type="journal article" date="2015" name="Sci. Rep.">
        <title>Tissue- and time-dependent transcription in Ixodes ricinus salivary glands and midguts when blood feeding on the vertebrate host.</title>
        <authorList>
            <person name="Kotsyfakis M."/>
            <person name="Schwarz A."/>
            <person name="Erhart J."/>
            <person name="Ribeiro J.M."/>
        </authorList>
    </citation>
    <scope>NUCLEOTIDE SEQUENCE</scope>
    <source>
        <tissue evidence="7">Salivary gland and midgut</tissue>
    </source>
</reference>
<dbReference type="AlphaFoldDB" id="V5IDC7"/>
<keyword evidence="3 6" id="KW-0732">Signal</keyword>
<proteinExistence type="evidence at transcript level"/>